<dbReference type="GO" id="GO:0008270">
    <property type="term" value="F:zinc ion binding"/>
    <property type="evidence" value="ECO:0007669"/>
    <property type="project" value="UniProtKB-KW"/>
</dbReference>
<dbReference type="InterPro" id="IPR004146">
    <property type="entry name" value="DC1"/>
</dbReference>
<name>A0AAW0MDA6_QUESU</name>
<feature type="domain" description="Zinc finger PHD-type" evidence="5">
    <location>
        <begin position="98"/>
        <end position="153"/>
    </location>
</feature>
<dbReference type="InterPro" id="IPR053192">
    <property type="entry name" value="Vacuole_Formation_Reg"/>
</dbReference>
<dbReference type="AlphaFoldDB" id="A0AAW0MDA6"/>
<dbReference type="Pfam" id="PF03107">
    <property type="entry name" value="C1_2"/>
    <property type="match status" value="8"/>
</dbReference>
<keyword evidence="1" id="KW-0479">Metal-binding</keyword>
<dbReference type="InterPro" id="IPR001965">
    <property type="entry name" value="Znf_PHD"/>
</dbReference>
<proteinExistence type="predicted"/>
<dbReference type="Proteomes" id="UP000237347">
    <property type="component" value="Unassembled WGS sequence"/>
</dbReference>
<evidence type="ECO:0000313" key="7">
    <source>
        <dbReference type="Proteomes" id="UP000237347"/>
    </source>
</evidence>
<protein>
    <recommendedName>
        <fullName evidence="5">Zinc finger PHD-type domain-containing protein</fullName>
    </recommendedName>
</protein>
<feature type="domain" description="Zinc finger PHD-type" evidence="5">
    <location>
        <begin position="506"/>
        <end position="561"/>
    </location>
</feature>
<feature type="domain" description="Zinc finger PHD-type" evidence="5">
    <location>
        <begin position="821"/>
        <end position="881"/>
    </location>
</feature>
<gene>
    <name evidence="6" type="ORF">CFP56_033202</name>
</gene>
<dbReference type="SMART" id="SM00249">
    <property type="entry name" value="PHD"/>
    <property type="match status" value="3"/>
</dbReference>
<comment type="caution">
    <text evidence="6">The sequence shown here is derived from an EMBL/GenBank/DDBJ whole genome shotgun (WGS) entry which is preliminary data.</text>
</comment>
<keyword evidence="7" id="KW-1185">Reference proteome</keyword>
<dbReference type="SUPFAM" id="SSF57889">
    <property type="entry name" value="Cysteine-rich domain"/>
    <property type="match status" value="8"/>
</dbReference>
<evidence type="ECO:0000256" key="2">
    <source>
        <dbReference type="ARBA" id="ARBA00022737"/>
    </source>
</evidence>
<reference evidence="6 7" key="1">
    <citation type="journal article" date="2018" name="Sci. Data">
        <title>The draft genome sequence of cork oak.</title>
        <authorList>
            <person name="Ramos A.M."/>
            <person name="Usie A."/>
            <person name="Barbosa P."/>
            <person name="Barros P.M."/>
            <person name="Capote T."/>
            <person name="Chaves I."/>
            <person name="Simoes F."/>
            <person name="Abreu I."/>
            <person name="Carrasquinho I."/>
            <person name="Faro C."/>
            <person name="Guimaraes J.B."/>
            <person name="Mendonca D."/>
            <person name="Nobrega F."/>
            <person name="Rodrigues L."/>
            <person name="Saibo N.J.M."/>
            <person name="Varela M.C."/>
            <person name="Egas C."/>
            <person name="Matos J."/>
            <person name="Miguel C.M."/>
            <person name="Oliveira M.M."/>
            <person name="Ricardo C.P."/>
            <person name="Goncalves S."/>
        </authorList>
    </citation>
    <scope>NUCLEOTIDE SEQUENCE [LARGE SCALE GENOMIC DNA]</scope>
    <source>
        <strain evidence="7">cv. HL8</strain>
    </source>
</reference>
<organism evidence="6 7">
    <name type="scientific">Quercus suber</name>
    <name type="common">Cork oak</name>
    <dbReference type="NCBI Taxonomy" id="58331"/>
    <lineage>
        <taxon>Eukaryota</taxon>
        <taxon>Viridiplantae</taxon>
        <taxon>Streptophyta</taxon>
        <taxon>Embryophyta</taxon>
        <taxon>Tracheophyta</taxon>
        <taxon>Spermatophyta</taxon>
        <taxon>Magnoliopsida</taxon>
        <taxon>eudicotyledons</taxon>
        <taxon>Gunneridae</taxon>
        <taxon>Pentapetalae</taxon>
        <taxon>rosids</taxon>
        <taxon>fabids</taxon>
        <taxon>Fagales</taxon>
        <taxon>Fagaceae</taxon>
        <taxon>Quercus</taxon>
    </lineage>
</organism>
<dbReference type="InterPro" id="IPR046349">
    <property type="entry name" value="C1-like_sf"/>
</dbReference>
<evidence type="ECO:0000259" key="5">
    <source>
        <dbReference type="SMART" id="SM00249"/>
    </source>
</evidence>
<dbReference type="PANTHER" id="PTHR32410:SF163">
    <property type="entry name" value="DC1 DOMAIN-CONTAINING PROTEIN"/>
    <property type="match status" value="1"/>
</dbReference>
<sequence length="913" mass="107661">MELLQHFCHPEHPLVFNEDERQERYCYGCWDLIFGPSYRCIQCDIFMYPHHKSCAELPLGLYHPLHPIHPLILYNERTYRYEEYGKYEEYSKYEEYGKCELCKETHDEYTYRCYYCNFNLHVRCAILQLKAKFHDHPLTPIGKSIMFTCDICGKEGKGIPNLCAPCSLWIHRSCAFYPQRIKVIRHRHQLHLTHSSLEFYQTKSRFCQLCVQKVDTRYGLYYCSKCNFVAHLDCSLDTRNLEYINFLEHEDEDEDSELDESVDLTTYKVKKFIEREDGTQIATEIAHFSHDHDLKFVNEAQNNQKCNGCARDICPPFYSCVKCNFFLHESCAKLPKKKRHPLHRHPLTLLAKSPRRSKTFVCYSCGWHCNGFIYTCDTCIFELDVQCSLTPDILTHEGHEHQLILSSTANLQSCTACGEHPLVFNEDERQERYCYGCWDLIFGPSYRCIQCDIFMYPHHKSCAELPLGLYHPLHPIHPLVLYNERTYQYEEYGKYEEYSKYEEYGKCELCKETHGEYTYRCYYCNFNLHVRCAILQLKAKFHDHPLTPIGKSIMFTCDICGKEGKGIPNLCAPCSLWIHRSCAFYPQRIKVIRHRHQLHLTHSSLEFYQTKSRFCQLCVQKVDTRYGLYYCSKCNFVAHLDCSLDTRNLEYINFLEHEDEDEDSELDESVDLTTYKVKKFIEREDGTQIATEIAHFSHDHDLKFVNEAQNNQKCNGCARDICPPFYSCVKCNFFLHESCAKLPKKKRHPLHRHPLTLLAKSPRRSKTFVCYSCGWHCNGFIYTCDTCIFELDVQCSLTPDILTHEGHEHQLILSSTANLQSCTACGGRGNHVFRCTTCEFALDFKCATLPLSTMYKEHEHPFTLCYFAENDSGEYYCDICEEERDKNYWFYYCEECSYPTHPKCIFRRSPNFK</sequence>
<evidence type="ECO:0000256" key="1">
    <source>
        <dbReference type="ARBA" id="ARBA00022723"/>
    </source>
</evidence>
<dbReference type="PANTHER" id="PTHR32410">
    <property type="entry name" value="CYSTEINE/HISTIDINE-RICH C1 DOMAIN FAMILY PROTEIN"/>
    <property type="match status" value="1"/>
</dbReference>
<keyword evidence="4" id="KW-0862">Zinc</keyword>
<evidence type="ECO:0000256" key="3">
    <source>
        <dbReference type="ARBA" id="ARBA00022771"/>
    </source>
</evidence>
<keyword evidence="2" id="KW-0677">Repeat</keyword>
<keyword evidence="3" id="KW-0863">Zinc-finger</keyword>
<evidence type="ECO:0000313" key="6">
    <source>
        <dbReference type="EMBL" id="KAK7860659.1"/>
    </source>
</evidence>
<evidence type="ECO:0000256" key="4">
    <source>
        <dbReference type="ARBA" id="ARBA00022833"/>
    </source>
</evidence>
<dbReference type="EMBL" id="PKMF04000005">
    <property type="protein sequence ID" value="KAK7860659.1"/>
    <property type="molecule type" value="Genomic_DNA"/>
</dbReference>
<accession>A0AAW0MDA6</accession>